<reference evidence="2 3" key="1">
    <citation type="submission" date="2019-02" db="EMBL/GenBank/DDBJ databases">
        <title>Genome sequencing of the rare red list fungi Bondarzewia mesenterica.</title>
        <authorList>
            <person name="Buettner E."/>
            <person name="Kellner H."/>
        </authorList>
    </citation>
    <scope>NUCLEOTIDE SEQUENCE [LARGE SCALE GENOMIC DNA]</scope>
    <source>
        <strain evidence="2 3">DSM 108281</strain>
    </source>
</reference>
<organism evidence="2 3">
    <name type="scientific">Bondarzewia mesenterica</name>
    <dbReference type="NCBI Taxonomy" id="1095465"/>
    <lineage>
        <taxon>Eukaryota</taxon>
        <taxon>Fungi</taxon>
        <taxon>Dikarya</taxon>
        <taxon>Basidiomycota</taxon>
        <taxon>Agaricomycotina</taxon>
        <taxon>Agaricomycetes</taxon>
        <taxon>Russulales</taxon>
        <taxon>Bondarzewiaceae</taxon>
        <taxon>Bondarzewia</taxon>
    </lineage>
</organism>
<evidence type="ECO:0000256" key="1">
    <source>
        <dbReference type="SAM" id="MobiDB-lite"/>
    </source>
</evidence>
<sequence length="390" mass="43208">MSSKQDSAFDHAFDFKAGNLLLDGYPMNDSNAFFGTSSTQSRSLLFGESPEVGPSLHYMSPPSLDIPSPQDELYVPSYDTMASQQVPPVAATFATVGIDGPQSQQPWASPALLDELWDAQMPNTHLGLDIANNYPPFAFHPPEDPLPAIDTTVSGPFTGGMLQFLPQPLHPVAIYAGQHYAGPVRSSLPRSNLTFGRHSYAWPGEGSAHRGRAVSNPTPISAGGRGLLVPQKRYKPHTSSDRRRYVEEVQLEDPIPFFVLKPTEEGISLEDALHNRFSRLVNRDDQMFVDRGPSISVRINGTPPWSRQIPTRDFRNPPGPITRAKLAKNVAKSVARFIQEHKDRPMEEDGDPAWKVGPRAIDLRHLILVRLDHVSKGSWQAQLQLMHPLH</sequence>
<dbReference type="AlphaFoldDB" id="A0A4V3XFZ4"/>
<protein>
    <submittedName>
        <fullName evidence="2">Uncharacterized protein</fullName>
    </submittedName>
</protein>
<feature type="region of interest" description="Disordered" evidence="1">
    <location>
        <begin position="205"/>
        <end position="226"/>
    </location>
</feature>
<name>A0A4V3XFZ4_9AGAM</name>
<dbReference type="EMBL" id="SGPL01000045">
    <property type="protein sequence ID" value="THH19433.1"/>
    <property type="molecule type" value="Genomic_DNA"/>
</dbReference>
<keyword evidence="3" id="KW-1185">Reference proteome</keyword>
<comment type="caution">
    <text evidence="2">The sequence shown here is derived from an EMBL/GenBank/DDBJ whole genome shotgun (WGS) entry which is preliminary data.</text>
</comment>
<gene>
    <name evidence="2" type="ORF">EW146_g1712</name>
</gene>
<dbReference type="Proteomes" id="UP000310158">
    <property type="component" value="Unassembled WGS sequence"/>
</dbReference>
<evidence type="ECO:0000313" key="2">
    <source>
        <dbReference type="EMBL" id="THH19433.1"/>
    </source>
</evidence>
<evidence type="ECO:0000313" key="3">
    <source>
        <dbReference type="Proteomes" id="UP000310158"/>
    </source>
</evidence>
<dbReference type="OrthoDB" id="3269405at2759"/>
<accession>A0A4V3XFZ4</accession>
<proteinExistence type="predicted"/>